<name>A0ABU0PKA1_9MICC</name>
<reference evidence="1 2" key="1">
    <citation type="submission" date="2023-07" db="EMBL/GenBank/DDBJ databases">
        <title>Comparative genomics of wheat-associated soil bacteria to identify genetic determinants of phenazine resistance.</title>
        <authorList>
            <person name="Mouncey N."/>
        </authorList>
    </citation>
    <scope>NUCLEOTIDE SEQUENCE [LARGE SCALE GENOMIC DNA]</scope>
    <source>
        <strain evidence="1 2">W1I3</strain>
    </source>
</reference>
<evidence type="ECO:0000313" key="1">
    <source>
        <dbReference type="EMBL" id="MDQ0673669.1"/>
    </source>
</evidence>
<accession>A0ABU0PKA1</accession>
<dbReference type="Proteomes" id="UP001236806">
    <property type="component" value="Unassembled WGS sequence"/>
</dbReference>
<protein>
    <recommendedName>
        <fullName evidence="3">Lipoprotein</fullName>
    </recommendedName>
</protein>
<keyword evidence="2" id="KW-1185">Reference proteome</keyword>
<sequence>MCVYTAVTGDISAAPAATLAGGDLAGDGDELPMVKRICANDPELVPGGVTIKAEWVLARGWSGWTATKDGAQQAMLCTDGHRFSAALLNVPGSRPEDALNTILAAID</sequence>
<dbReference type="EMBL" id="JAUSXB010000001">
    <property type="protein sequence ID" value="MDQ0673669.1"/>
    <property type="molecule type" value="Genomic_DNA"/>
</dbReference>
<comment type="caution">
    <text evidence="1">The sequence shown here is derived from an EMBL/GenBank/DDBJ whole genome shotgun (WGS) entry which is preliminary data.</text>
</comment>
<evidence type="ECO:0008006" key="3">
    <source>
        <dbReference type="Google" id="ProtNLM"/>
    </source>
</evidence>
<organism evidence="1 2">
    <name type="scientific">Pseudarthrobacter siccitolerans</name>
    <dbReference type="NCBI Taxonomy" id="861266"/>
    <lineage>
        <taxon>Bacteria</taxon>
        <taxon>Bacillati</taxon>
        <taxon>Actinomycetota</taxon>
        <taxon>Actinomycetes</taxon>
        <taxon>Micrococcales</taxon>
        <taxon>Micrococcaceae</taxon>
        <taxon>Pseudarthrobacter</taxon>
    </lineage>
</organism>
<evidence type="ECO:0000313" key="2">
    <source>
        <dbReference type="Proteomes" id="UP001236806"/>
    </source>
</evidence>
<gene>
    <name evidence="1" type="ORF">QFZ36_001230</name>
</gene>
<proteinExistence type="predicted"/>